<evidence type="ECO:0000256" key="9">
    <source>
        <dbReference type="SAM" id="Phobius"/>
    </source>
</evidence>
<comment type="pathway">
    <text evidence="3">Sphingolipid metabolism.</text>
</comment>
<dbReference type="PANTHER" id="PTHR12726">
    <property type="entry name" value="CERAMIDE GLUCOSYLTRANSFERASE"/>
    <property type="match status" value="1"/>
</dbReference>
<dbReference type="EMBL" id="CP012159">
    <property type="protein sequence ID" value="AKT37315.1"/>
    <property type="molecule type" value="Genomic_DNA"/>
</dbReference>
<reference evidence="10 11" key="1">
    <citation type="submission" date="2015-07" db="EMBL/GenBank/DDBJ databases">
        <title>Genome analysis of myxobacterium Chondromyces crocatus Cm c5 reveals a high potential for natural compound synthesis and the genetic basis for the loss of fruiting body formation.</title>
        <authorList>
            <person name="Zaburannyi N."/>
            <person name="Bunk B."/>
            <person name="Maier J."/>
            <person name="Overmann J."/>
            <person name="Mueller R."/>
        </authorList>
    </citation>
    <scope>NUCLEOTIDE SEQUENCE [LARGE SCALE GENOMIC DNA]</scope>
    <source>
        <strain evidence="10 11">Cm c5</strain>
    </source>
</reference>
<dbReference type="PANTHER" id="PTHR12726:SF0">
    <property type="entry name" value="CERAMIDE GLUCOSYLTRANSFERASE"/>
    <property type="match status" value="1"/>
</dbReference>
<sequence length="401" mass="41605">MEPSLAQTAGWIPLAWAAVVASVSLEALRRARAAARRAPVIPPLPSETRVLLVRPCAGHEPHLERTLRSLAGARTRGTLRCVVAVETQEDTATPAARAAITALEQAGLKARLAFTRPASDGARALDPNRKAAQLAAVVATEAQPFDLLLVADSDVDLDGLDLDLLLAPLTAPRPASATWAPPAERAPAHTLGDRASAAVLGGSLHAFPLLAHLDPSALVGKLCAVRADHLARAGGFGALVAHLGEDMELARRLRAHGGHVAPAPLVASSLAAGRSLPAVVSRYARWLSVIRAQRTLLLASYPALFCATPLITALALATAPLTPLLASAALTLALGARLLTALGAARAAGRPTALRTALADALLADLVLLAAFTRALASRKVRWRDTVLEVNRRGLLQEAGA</sequence>
<dbReference type="InterPro" id="IPR025993">
    <property type="entry name" value="Ceramide_glucosylTrfase"/>
</dbReference>
<evidence type="ECO:0000256" key="3">
    <source>
        <dbReference type="ARBA" id="ARBA00004991"/>
    </source>
</evidence>
<evidence type="ECO:0000256" key="8">
    <source>
        <dbReference type="ARBA" id="ARBA00023136"/>
    </source>
</evidence>
<keyword evidence="11" id="KW-1185">Reference proteome</keyword>
<evidence type="ECO:0000256" key="6">
    <source>
        <dbReference type="ARBA" id="ARBA00022692"/>
    </source>
</evidence>
<dbReference type="OrthoDB" id="5519822at2"/>
<evidence type="ECO:0000256" key="5">
    <source>
        <dbReference type="ARBA" id="ARBA00022679"/>
    </source>
</evidence>
<accession>A0A0K1E8X3</accession>
<dbReference type="Pfam" id="PF13506">
    <property type="entry name" value="Glyco_transf_21"/>
    <property type="match status" value="1"/>
</dbReference>
<organism evidence="10 11">
    <name type="scientific">Chondromyces crocatus</name>
    <dbReference type="NCBI Taxonomy" id="52"/>
    <lineage>
        <taxon>Bacteria</taxon>
        <taxon>Pseudomonadati</taxon>
        <taxon>Myxococcota</taxon>
        <taxon>Polyangia</taxon>
        <taxon>Polyangiales</taxon>
        <taxon>Polyangiaceae</taxon>
        <taxon>Chondromyces</taxon>
    </lineage>
</organism>
<keyword evidence="7 9" id="KW-1133">Transmembrane helix</keyword>
<evidence type="ECO:0000256" key="1">
    <source>
        <dbReference type="ARBA" id="ARBA00004141"/>
    </source>
</evidence>
<evidence type="ECO:0008006" key="12">
    <source>
        <dbReference type="Google" id="ProtNLM"/>
    </source>
</evidence>
<dbReference type="GO" id="GO:0006679">
    <property type="term" value="P:glucosylceramide biosynthetic process"/>
    <property type="evidence" value="ECO:0007669"/>
    <property type="project" value="TreeGrafter"/>
</dbReference>
<evidence type="ECO:0000256" key="2">
    <source>
        <dbReference type="ARBA" id="ARBA00004760"/>
    </source>
</evidence>
<dbReference type="KEGG" id="ccro:CMC5_014470"/>
<keyword evidence="4" id="KW-0328">Glycosyltransferase</keyword>
<evidence type="ECO:0000256" key="7">
    <source>
        <dbReference type="ARBA" id="ARBA00022989"/>
    </source>
</evidence>
<dbReference type="Proteomes" id="UP000067626">
    <property type="component" value="Chromosome"/>
</dbReference>
<gene>
    <name evidence="10" type="ORF">CMC5_014470</name>
</gene>
<keyword evidence="6 9" id="KW-0812">Transmembrane</keyword>
<evidence type="ECO:0000313" key="10">
    <source>
        <dbReference type="EMBL" id="AKT37315.1"/>
    </source>
</evidence>
<evidence type="ECO:0000313" key="11">
    <source>
        <dbReference type="Proteomes" id="UP000067626"/>
    </source>
</evidence>
<comment type="pathway">
    <text evidence="2">Lipid metabolism; sphingolipid metabolism.</text>
</comment>
<protein>
    <recommendedName>
        <fullName evidence="12">Ceramide glucosyltransferase</fullName>
    </recommendedName>
</protein>
<dbReference type="SUPFAM" id="SSF53448">
    <property type="entry name" value="Nucleotide-diphospho-sugar transferases"/>
    <property type="match status" value="1"/>
</dbReference>
<feature type="transmembrane region" description="Helical" evidence="9">
    <location>
        <begin position="295"/>
        <end position="318"/>
    </location>
</feature>
<proteinExistence type="predicted"/>
<keyword evidence="5" id="KW-0808">Transferase</keyword>
<dbReference type="AlphaFoldDB" id="A0A0K1E8X3"/>
<comment type="subcellular location">
    <subcellularLocation>
        <location evidence="1">Membrane</location>
        <topology evidence="1">Multi-pass membrane protein</topology>
    </subcellularLocation>
</comment>
<dbReference type="GO" id="GO:0016020">
    <property type="term" value="C:membrane"/>
    <property type="evidence" value="ECO:0007669"/>
    <property type="project" value="UniProtKB-SubCell"/>
</dbReference>
<keyword evidence="8 9" id="KW-0472">Membrane</keyword>
<feature type="transmembrane region" description="Helical" evidence="9">
    <location>
        <begin position="6"/>
        <end position="28"/>
    </location>
</feature>
<dbReference type="RefSeq" id="WP_050429701.1">
    <property type="nucleotide sequence ID" value="NZ_CP012159.1"/>
</dbReference>
<dbReference type="GO" id="GO:0008120">
    <property type="term" value="F:ceramide glucosyltransferase activity"/>
    <property type="evidence" value="ECO:0007669"/>
    <property type="project" value="TreeGrafter"/>
</dbReference>
<evidence type="ECO:0000256" key="4">
    <source>
        <dbReference type="ARBA" id="ARBA00022676"/>
    </source>
</evidence>
<dbReference type="InterPro" id="IPR029044">
    <property type="entry name" value="Nucleotide-diphossugar_trans"/>
</dbReference>
<feature type="transmembrane region" description="Helical" evidence="9">
    <location>
        <begin position="324"/>
        <end position="345"/>
    </location>
</feature>
<name>A0A0K1E8X3_CHOCO</name>
<dbReference type="STRING" id="52.CMC5_014470"/>